<dbReference type="AlphaFoldDB" id="A0A0V8QBK4"/>
<gene>
    <name evidence="2" type="ORF">ASU35_14735</name>
</gene>
<dbReference type="InterPro" id="IPR008145">
    <property type="entry name" value="GK/Ca_channel_bsu"/>
</dbReference>
<dbReference type="SUPFAM" id="SSF52540">
    <property type="entry name" value="P-loop containing nucleoside triphosphate hydrolases"/>
    <property type="match status" value="1"/>
</dbReference>
<keyword evidence="2" id="KW-0418">Kinase</keyword>
<name>A0A0V8QBK4_9FIRM</name>
<dbReference type="InterPro" id="IPR008144">
    <property type="entry name" value="Guanylate_kin-like_dom"/>
</dbReference>
<organism evidence="2 3">
    <name type="scientific">Acetivibrio ethanolgignens</name>
    <dbReference type="NCBI Taxonomy" id="290052"/>
    <lineage>
        <taxon>Bacteria</taxon>
        <taxon>Bacillati</taxon>
        <taxon>Bacillota</taxon>
        <taxon>Clostridia</taxon>
        <taxon>Eubacteriales</taxon>
        <taxon>Oscillospiraceae</taxon>
        <taxon>Acetivibrio</taxon>
    </lineage>
</organism>
<dbReference type="Gene3D" id="3.40.50.300">
    <property type="entry name" value="P-loop containing nucleotide triphosphate hydrolases"/>
    <property type="match status" value="1"/>
</dbReference>
<dbReference type="Proteomes" id="UP000054874">
    <property type="component" value="Unassembled WGS sequence"/>
</dbReference>
<accession>A0A0V8QBK4</accession>
<dbReference type="GO" id="GO:0016301">
    <property type="term" value="F:kinase activity"/>
    <property type="evidence" value="ECO:0007669"/>
    <property type="project" value="UniProtKB-KW"/>
</dbReference>
<sequence>MGRIYIVMGKSASGKDTIYKRILEHRELGLKTVVGYTTRPIRTGETEGIEYRFVSWERFKELEKEGRVIEFRIYHTVLGDWSYFTVADGQIDLEHQDYLMLNTLEGYEKTCRYYGKDKVVPIYIEVEDGLRLSRALEREKQQAEPKYAEMCRRYLADEEDFSSEKLLAAGIEKKYQNLDLEECLCQIINDIQK</sequence>
<comment type="caution">
    <text evidence="2">The sequence shown here is derived from an EMBL/GenBank/DDBJ whole genome shotgun (WGS) entry which is preliminary data.</text>
</comment>
<dbReference type="STRING" id="290052.ASU35_14735"/>
<keyword evidence="2" id="KW-0808">Transferase</keyword>
<evidence type="ECO:0000313" key="3">
    <source>
        <dbReference type="Proteomes" id="UP000054874"/>
    </source>
</evidence>
<dbReference type="Pfam" id="PF00625">
    <property type="entry name" value="Guanylate_kin"/>
    <property type="match status" value="1"/>
</dbReference>
<dbReference type="SMART" id="SM00072">
    <property type="entry name" value="GuKc"/>
    <property type="match status" value="1"/>
</dbReference>
<dbReference type="PROSITE" id="PS00856">
    <property type="entry name" value="GUANYLATE_KINASE_1"/>
    <property type="match status" value="1"/>
</dbReference>
<protein>
    <submittedName>
        <fullName evidence="2">Guanylate kinase</fullName>
    </submittedName>
</protein>
<dbReference type="InterPro" id="IPR020590">
    <property type="entry name" value="Guanylate_kinase_CS"/>
</dbReference>
<evidence type="ECO:0000259" key="1">
    <source>
        <dbReference type="PROSITE" id="PS50052"/>
    </source>
</evidence>
<keyword evidence="3" id="KW-1185">Reference proteome</keyword>
<reference evidence="2 3" key="1">
    <citation type="submission" date="2015-11" db="EMBL/GenBank/DDBJ databases">
        <title>Butyribacter intestini gen. nov., sp. nov., a butyric acid-producing bacterium of the family Lachnospiraceae isolated from the human faeces.</title>
        <authorList>
            <person name="Zou Y."/>
            <person name="Xue W."/>
            <person name="Luo G."/>
            <person name="Lv M."/>
        </authorList>
    </citation>
    <scope>NUCLEOTIDE SEQUENCE [LARGE SCALE GENOMIC DNA]</scope>
    <source>
        <strain evidence="2 3">ACET-33324</strain>
    </source>
</reference>
<dbReference type="OrthoDB" id="1033810at2"/>
<dbReference type="EMBL" id="LNAM01000193">
    <property type="protein sequence ID" value="KSV57941.1"/>
    <property type="molecule type" value="Genomic_DNA"/>
</dbReference>
<dbReference type="RefSeq" id="WP_058353819.1">
    <property type="nucleotide sequence ID" value="NZ_CABMMD010000193.1"/>
</dbReference>
<evidence type="ECO:0000313" key="2">
    <source>
        <dbReference type="EMBL" id="KSV57941.1"/>
    </source>
</evidence>
<dbReference type="InterPro" id="IPR027417">
    <property type="entry name" value="P-loop_NTPase"/>
</dbReference>
<proteinExistence type="predicted"/>
<feature type="domain" description="Guanylate kinase-like" evidence="1">
    <location>
        <begin position="2"/>
        <end position="192"/>
    </location>
</feature>
<dbReference type="PROSITE" id="PS50052">
    <property type="entry name" value="GUANYLATE_KINASE_2"/>
    <property type="match status" value="1"/>
</dbReference>